<evidence type="ECO:0000256" key="3">
    <source>
        <dbReference type="ARBA" id="ARBA00022723"/>
    </source>
</evidence>
<evidence type="ECO:0000256" key="1">
    <source>
        <dbReference type="ARBA" id="ARBA00008751"/>
    </source>
</evidence>
<name>A0A8J2YUJ6_9PROT</name>
<feature type="domain" description="Rieske" evidence="7">
    <location>
        <begin position="35"/>
        <end position="115"/>
    </location>
</feature>
<accession>A0A8J2YUJ6</accession>
<organism evidence="8 9">
    <name type="scientific">Aliidongia dinghuensis</name>
    <dbReference type="NCBI Taxonomy" id="1867774"/>
    <lineage>
        <taxon>Bacteria</taxon>
        <taxon>Pseudomonadati</taxon>
        <taxon>Pseudomonadota</taxon>
        <taxon>Alphaproteobacteria</taxon>
        <taxon>Rhodospirillales</taxon>
        <taxon>Dongiaceae</taxon>
        <taxon>Aliidongia</taxon>
    </lineage>
</organism>
<keyword evidence="6" id="KW-0411">Iron-sulfur</keyword>
<dbReference type="InterPro" id="IPR001663">
    <property type="entry name" value="Rng_hydr_dOase-A"/>
</dbReference>
<keyword evidence="3" id="KW-0479">Metal-binding</keyword>
<keyword evidence="9" id="KW-1185">Reference proteome</keyword>
<reference evidence="8" key="2">
    <citation type="submission" date="2020-09" db="EMBL/GenBank/DDBJ databases">
        <authorList>
            <person name="Sun Q."/>
            <person name="Zhou Y."/>
        </authorList>
    </citation>
    <scope>NUCLEOTIDE SEQUENCE</scope>
    <source>
        <strain evidence="8">CGMCC 1.15725</strain>
    </source>
</reference>
<proteinExistence type="inferred from homology"/>
<sequence length="367" mass="41042">MTESTLYTLARIPPTFYRSADILTEEQSRIFERNWQFVGFTDELENPNDFVTATIGRQNIVIQNFDGRLRGFHNVCSHRHARLRAAACGNGLLRCSYHGWTYNEAGVPVGIPANAEAFQIDRNAREALALKPIAVERCGRFVFARIAADGESLNAALGAYADAVAELSETFTDSIADCSIVWTANWKLAVESAIEVYHAGLVHPTTFAKVTPNAPVFQGECLGEHSYGRLAMSGDNIAWWERVVRRLKLQRLERYRAYDHYQLFPNLLIALSYGSLMCLQTYQPIDAGRCLLRYRLRFARSTGEQNPAVRKAVVDALTEFNSAVVAEDIAVTTRVQEGVADAAGPALLGANERRLAHFQDRYMARMI</sequence>
<dbReference type="GO" id="GO:0005506">
    <property type="term" value="F:iron ion binding"/>
    <property type="evidence" value="ECO:0007669"/>
    <property type="project" value="InterPro"/>
</dbReference>
<comment type="similarity">
    <text evidence="1">Belongs to the bacterial ring-hydroxylating dioxygenase alpha subunit family.</text>
</comment>
<reference evidence="8" key="1">
    <citation type="journal article" date="2014" name="Int. J. Syst. Evol. Microbiol.">
        <title>Complete genome sequence of Corynebacterium casei LMG S-19264T (=DSM 44701T), isolated from a smear-ripened cheese.</title>
        <authorList>
            <consortium name="US DOE Joint Genome Institute (JGI-PGF)"/>
            <person name="Walter F."/>
            <person name="Albersmeier A."/>
            <person name="Kalinowski J."/>
            <person name="Ruckert C."/>
        </authorList>
    </citation>
    <scope>NUCLEOTIDE SEQUENCE</scope>
    <source>
        <strain evidence="8">CGMCC 1.15725</strain>
    </source>
</reference>
<dbReference type="CDD" id="cd00680">
    <property type="entry name" value="RHO_alpha_C"/>
    <property type="match status" value="1"/>
</dbReference>
<evidence type="ECO:0000313" key="8">
    <source>
        <dbReference type="EMBL" id="GGF24038.1"/>
    </source>
</evidence>
<dbReference type="EMBL" id="BMJQ01000008">
    <property type="protein sequence ID" value="GGF24038.1"/>
    <property type="molecule type" value="Genomic_DNA"/>
</dbReference>
<dbReference type="Pfam" id="PF00848">
    <property type="entry name" value="Ring_hydroxyl_A"/>
    <property type="match status" value="1"/>
</dbReference>
<gene>
    <name evidence="8" type="ORF">GCM10011611_32680</name>
</gene>
<dbReference type="RefSeq" id="WP_189047640.1">
    <property type="nucleotide sequence ID" value="NZ_BMJQ01000008.1"/>
</dbReference>
<evidence type="ECO:0000256" key="4">
    <source>
        <dbReference type="ARBA" id="ARBA00023002"/>
    </source>
</evidence>
<dbReference type="InterPro" id="IPR017941">
    <property type="entry name" value="Rieske_2Fe-2S"/>
</dbReference>
<keyword evidence="2" id="KW-0001">2Fe-2S</keyword>
<protein>
    <submittedName>
        <fullName evidence="8">(2Fe-2S)-binding protein</fullName>
    </submittedName>
</protein>
<dbReference type="SUPFAM" id="SSF55961">
    <property type="entry name" value="Bet v1-like"/>
    <property type="match status" value="1"/>
</dbReference>
<dbReference type="InterPro" id="IPR036922">
    <property type="entry name" value="Rieske_2Fe-2S_sf"/>
</dbReference>
<comment type="caution">
    <text evidence="8">The sequence shown here is derived from an EMBL/GenBank/DDBJ whole genome shotgun (WGS) entry which is preliminary data.</text>
</comment>
<dbReference type="GO" id="GO:0051537">
    <property type="term" value="F:2 iron, 2 sulfur cluster binding"/>
    <property type="evidence" value="ECO:0007669"/>
    <property type="project" value="UniProtKB-KW"/>
</dbReference>
<dbReference type="InterPro" id="IPR015879">
    <property type="entry name" value="Ring_hydroxy_dOase_asu_C_dom"/>
</dbReference>
<dbReference type="Gene3D" id="2.102.10.10">
    <property type="entry name" value="Rieske [2Fe-2S] iron-sulphur domain"/>
    <property type="match status" value="1"/>
</dbReference>
<dbReference type="PANTHER" id="PTHR43756">
    <property type="entry name" value="CHOLINE MONOOXYGENASE, CHLOROPLASTIC"/>
    <property type="match status" value="1"/>
</dbReference>
<evidence type="ECO:0000256" key="5">
    <source>
        <dbReference type="ARBA" id="ARBA00023004"/>
    </source>
</evidence>
<dbReference type="GO" id="GO:0016491">
    <property type="term" value="F:oxidoreductase activity"/>
    <property type="evidence" value="ECO:0007669"/>
    <property type="project" value="UniProtKB-KW"/>
</dbReference>
<dbReference type="Proteomes" id="UP000646365">
    <property type="component" value="Unassembled WGS sequence"/>
</dbReference>
<dbReference type="Pfam" id="PF00355">
    <property type="entry name" value="Rieske"/>
    <property type="match status" value="1"/>
</dbReference>
<dbReference type="PRINTS" id="PR00090">
    <property type="entry name" value="RNGDIOXGNASE"/>
</dbReference>
<keyword evidence="5" id="KW-0408">Iron</keyword>
<dbReference type="PANTHER" id="PTHR43756:SF1">
    <property type="entry name" value="3-PHENYLPROPIONATE_CINNAMIC ACID DIOXYGENASE SUBUNIT ALPHA"/>
    <property type="match status" value="1"/>
</dbReference>
<dbReference type="Gene3D" id="3.90.380.10">
    <property type="entry name" value="Naphthalene 1,2-dioxygenase Alpha Subunit, Chain A, domain 1"/>
    <property type="match status" value="2"/>
</dbReference>
<evidence type="ECO:0000313" key="9">
    <source>
        <dbReference type="Proteomes" id="UP000646365"/>
    </source>
</evidence>
<dbReference type="PROSITE" id="PS51296">
    <property type="entry name" value="RIESKE"/>
    <property type="match status" value="1"/>
</dbReference>
<dbReference type="SUPFAM" id="SSF50022">
    <property type="entry name" value="ISP domain"/>
    <property type="match status" value="1"/>
</dbReference>
<keyword evidence="4" id="KW-0560">Oxidoreductase</keyword>
<evidence type="ECO:0000256" key="6">
    <source>
        <dbReference type="ARBA" id="ARBA00023014"/>
    </source>
</evidence>
<dbReference type="AlphaFoldDB" id="A0A8J2YUJ6"/>
<evidence type="ECO:0000259" key="7">
    <source>
        <dbReference type="PROSITE" id="PS51296"/>
    </source>
</evidence>
<evidence type="ECO:0000256" key="2">
    <source>
        <dbReference type="ARBA" id="ARBA00022714"/>
    </source>
</evidence>
<dbReference type="CDD" id="cd03469">
    <property type="entry name" value="Rieske_RO_Alpha_N"/>
    <property type="match status" value="1"/>
</dbReference>